<reference evidence="3" key="4">
    <citation type="submission" date="2023-01" db="EMBL/GenBank/DDBJ databases">
        <title>Draft genome sequence of Methylobacterium oxalidis strain NBRC 107715.</title>
        <authorList>
            <person name="Sun Q."/>
            <person name="Mori K."/>
        </authorList>
    </citation>
    <scope>NUCLEOTIDE SEQUENCE</scope>
    <source>
        <strain evidence="3">NBRC 107715</strain>
    </source>
</reference>
<dbReference type="EMBL" id="BSPK01000068">
    <property type="protein sequence ID" value="GLS65343.1"/>
    <property type="molecule type" value="Genomic_DNA"/>
</dbReference>
<accession>A0A512JAA9</accession>
<comment type="caution">
    <text evidence="2">The sequence shown here is derived from an EMBL/GenBank/DDBJ whole genome shotgun (WGS) entry which is preliminary data.</text>
</comment>
<dbReference type="AlphaFoldDB" id="A0A512JAA9"/>
<reference evidence="3" key="1">
    <citation type="journal article" date="2014" name="Int. J. Syst. Evol. Microbiol.">
        <title>Complete genome of a new Firmicutes species belonging to the dominant human colonic microbiota ('Ruminococcus bicirculans') reveals two chromosomes and a selective capacity to utilize plant glucans.</title>
        <authorList>
            <consortium name="NISC Comparative Sequencing Program"/>
            <person name="Wegmann U."/>
            <person name="Louis P."/>
            <person name="Goesmann A."/>
            <person name="Henrissat B."/>
            <person name="Duncan S.H."/>
            <person name="Flint H.J."/>
        </authorList>
    </citation>
    <scope>NUCLEOTIDE SEQUENCE</scope>
    <source>
        <strain evidence="3">NBRC 107715</strain>
    </source>
</reference>
<dbReference type="Proteomes" id="UP000321960">
    <property type="component" value="Unassembled WGS sequence"/>
</dbReference>
<evidence type="ECO:0000256" key="1">
    <source>
        <dbReference type="SAM" id="MobiDB-lite"/>
    </source>
</evidence>
<name>A0A512JAA9_9HYPH</name>
<dbReference type="EMBL" id="BJZU01000127">
    <property type="protein sequence ID" value="GEP06900.1"/>
    <property type="molecule type" value="Genomic_DNA"/>
</dbReference>
<sequence>MSAAVLSPSRAARPAQSQPTDQPARPDGTRQQESKAMRGPNATSRLHQEALQFRVILAATYPLFLAVAISQRLLPGRGARPALGDRRSVFGEAKAMAVSAIPFAFMG</sequence>
<feature type="region of interest" description="Disordered" evidence="1">
    <location>
        <begin position="1"/>
        <end position="43"/>
    </location>
</feature>
<gene>
    <name evidence="3" type="ORF">GCM10007888_37250</name>
    <name evidence="2" type="ORF">MOX02_49380</name>
</gene>
<organism evidence="2 4">
    <name type="scientific">Methylobacterium oxalidis</name>
    <dbReference type="NCBI Taxonomy" id="944322"/>
    <lineage>
        <taxon>Bacteria</taxon>
        <taxon>Pseudomonadati</taxon>
        <taxon>Pseudomonadota</taxon>
        <taxon>Alphaproteobacteria</taxon>
        <taxon>Hyphomicrobiales</taxon>
        <taxon>Methylobacteriaceae</taxon>
        <taxon>Methylobacterium</taxon>
    </lineage>
</organism>
<evidence type="ECO:0000313" key="3">
    <source>
        <dbReference type="EMBL" id="GLS65343.1"/>
    </source>
</evidence>
<proteinExistence type="predicted"/>
<reference evidence="2 4" key="3">
    <citation type="submission" date="2019-07" db="EMBL/GenBank/DDBJ databases">
        <title>Whole genome shotgun sequence of Methylobacterium oxalidis NBRC 107715.</title>
        <authorList>
            <person name="Hosoyama A."/>
            <person name="Uohara A."/>
            <person name="Ohji S."/>
            <person name="Ichikawa N."/>
        </authorList>
    </citation>
    <scope>NUCLEOTIDE SEQUENCE [LARGE SCALE GENOMIC DNA]</scope>
    <source>
        <strain evidence="2 4">NBRC 107715</strain>
    </source>
</reference>
<protein>
    <submittedName>
        <fullName evidence="2">Uncharacterized protein</fullName>
    </submittedName>
</protein>
<keyword evidence="5" id="KW-1185">Reference proteome</keyword>
<dbReference type="Proteomes" id="UP001156856">
    <property type="component" value="Unassembled WGS sequence"/>
</dbReference>
<evidence type="ECO:0000313" key="2">
    <source>
        <dbReference type="EMBL" id="GEP06900.1"/>
    </source>
</evidence>
<reference evidence="5" key="2">
    <citation type="journal article" date="2019" name="Int. J. Syst. Evol. Microbiol.">
        <title>The Global Catalogue of Microorganisms (GCM) 10K type strain sequencing project: providing services to taxonomists for standard genome sequencing and annotation.</title>
        <authorList>
            <consortium name="The Broad Institute Genomics Platform"/>
            <consortium name="The Broad Institute Genome Sequencing Center for Infectious Disease"/>
            <person name="Wu L."/>
            <person name="Ma J."/>
        </authorList>
    </citation>
    <scope>NUCLEOTIDE SEQUENCE [LARGE SCALE GENOMIC DNA]</scope>
    <source>
        <strain evidence="5">NBRC 107715</strain>
    </source>
</reference>
<evidence type="ECO:0000313" key="5">
    <source>
        <dbReference type="Proteomes" id="UP001156856"/>
    </source>
</evidence>
<feature type="compositionally biased region" description="Basic and acidic residues" evidence="1">
    <location>
        <begin position="27"/>
        <end position="36"/>
    </location>
</feature>
<evidence type="ECO:0000313" key="4">
    <source>
        <dbReference type="Proteomes" id="UP000321960"/>
    </source>
</evidence>